<feature type="domain" description="NAC" evidence="5">
    <location>
        <begin position="89"/>
        <end position="174"/>
    </location>
</feature>
<comment type="caution">
    <text evidence="6">The sequence shown here is derived from an EMBL/GenBank/DDBJ whole genome shotgun (WGS) entry which is preliminary data.</text>
</comment>
<proteinExistence type="predicted"/>
<evidence type="ECO:0000313" key="7">
    <source>
        <dbReference type="Proteomes" id="UP001168877"/>
    </source>
</evidence>
<keyword evidence="3" id="KW-0804">Transcription</keyword>
<protein>
    <recommendedName>
        <fullName evidence="5">NAC domain-containing protein</fullName>
    </recommendedName>
</protein>
<keyword evidence="4" id="KW-0539">Nucleus</keyword>
<evidence type="ECO:0000259" key="5">
    <source>
        <dbReference type="PROSITE" id="PS51005"/>
    </source>
</evidence>
<dbReference type="GO" id="GO:0006355">
    <property type="term" value="P:regulation of DNA-templated transcription"/>
    <property type="evidence" value="ECO:0007669"/>
    <property type="project" value="InterPro"/>
</dbReference>
<dbReference type="Proteomes" id="UP001168877">
    <property type="component" value="Unassembled WGS sequence"/>
</dbReference>
<dbReference type="Pfam" id="PF02365">
    <property type="entry name" value="NAM"/>
    <property type="match status" value="1"/>
</dbReference>
<reference evidence="6" key="2">
    <citation type="submission" date="2023-06" db="EMBL/GenBank/DDBJ databases">
        <authorList>
            <person name="Swenson N.G."/>
            <person name="Wegrzyn J.L."/>
            <person name="Mcevoy S.L."/>
        </authorList>
    </citation>
    <scope>NUCLEOTIDE SEQUENCE</scope>
    <source>
        <strain evidence="6">NS2018</strain>
        <tissue evidence="6">Leaf</tissue>
    </source>
</reference>
<dbReference type="SUPFAM" id="SSF101941">
    <property type="entry name" value="NAC domain"/>
    <property type="match status" value="1"/>
</dbReference>
<gene>
    <name evidence="6" type="ORF">LWI29_028644</name>
</gene>
<evidence type="ECO:0000256" key="1">
    <source>
        <dbReference type="ARBA" id="ARBA00023015"/>
    </source>
</evidence>
<keyword evidence="7" id="KW-1185">Reference proteome</keyword>
<evidence type="ECO:0000256" key="3">
    <source>
        <dbReference type="ARBA" id="ARBA00023163"/>
    </source>
</evidence>
<dbReference type="AlphaFoldDB" id="A0AA39S7H7"/>
<reference evidence="6" key="1">
    <citation type="journal article" date="2022" name="Plant J.">
        <title>Strategies of tolerance reflected in two North American maple genomes.</title>
        <authorList>
            <person name="McEvoy S.L."/>
            <person name="Sezen U.U."/>
            <person name="Trouern-Trend A."/>
            <person name="McMahon S.M."/>
            <person name="Schaberg P.G."/>
            <person name="Yang J."/>
            <person name="Wegrzyn J.L."/>
            <person name="Swenson N.G."/>
        </authorList>
    </citation>
    <scope>NUCLEOTIDE SEQUENCE</scope>
    <source>
        <strain evidence="6">NS2018</strain>
    </source>
</reference>
<keyword evidence="1" id="KW-0805">Transcription regulation</keyword>
<dbReference type="EMBL" id="JAUESC010000383">
    <property type="protein sequence ID" value="KAK0585440.1"/>
    <property type="molecule type" value="Genomic_DNA"/>
</dbReference>
<organism evidence="6 7">
    <name type="scientific">Acer saccharum</name>
    <name type="common">Sugar maple</name>
    <dbReference type="NCBI Taxonomy" id="4024"/>
    <lineage>
        <taxon>Eukaryota</taxon>
        <taxon>Viridiplantae</taxon>
        <taxon>Streptophyta</taxon>
        <taxon>Embryophyta</taxon>
        <taxon>Tracheophyta</taxon>
        <taxon>Spermatophyta</taxon>
        <taxon>Magnoliopsida</taxon>
        <taxon>eudicotyledons</taxon>
        <taxon>Gunneridae</taxon>
        <taxon>Pentapetalae</taxon>
        <taxon>rosids</taxon>
        <taxon>malvids</taxon>
        <taxon>Sapindales</taxon>
        <taxon>Sapindaceae</taxon>
        <taxon>Hippocastanoideae</taxon>
        <taxon>Acereae</taxon>
        <taxon>Acer</taxon>
    </lineage>
</organism>
<keyword evidence="2" id="KW-0238">DNA-binding</keyword>
<sequence>MSHIHLLYKAMMWACKYLVGVQSFFIYSVRAGNSATEPYIVAHNMDLLSGLNLHQTPQKTMKQHKEPKISSLAADSDDHHQVVKNNEAPAVGYQFYPTDKELIVDYLVHKVHGNPLPSTTAVEECDVYCDSRAWKGLFEALEEDILYFFTRLQWEVLQVSYGQPRVKNVAPITL</sequence>
<evidence type="ECO:0000256" key="2">
    <source>
        <dbReference type="ARBA" id="ARBA00023125"/>
    </source>
</evidence>
<dbReference type="GO" id="GO:0003677">
    <property type="term" value="F:DNA binding"/>
    <property type="evidence" value="ECO:0007669"/>
    <property type="project" value="UniProtKB-KW"/>
</dbReference>
<dbReference type="PROSITE" id="PS51005">
    <property type="entry name" value="NAC"/>
    <property type="match status" value="1"/>
</dbReference>
<evidence type="ECO:0000256" key="4">
    <source>
        <dbReference type="ARBA" id="ARBA00023242"/>
    </source>
</evidence>
<name>A0AA39S7H7_ACESA</name>
<accession>A0AA39S7H7</accession>
<dbReference type="InterPro" id="IPR003441">
    <property type="entry name" value="NAC-dom"/>
</dbReference>
<evidence type="ECO:0000313" key="6">
    <source>
        <dbReference type="EMBL" id="KAK0585440.1"/>
    </source>
</evidence>
<dbReference type="Gene3D" id="2.170.150.80">
    <property type="entry name" value="NAC domain"/>
    <property type="match status" value="1"/>
</dbReference>
<dbReference type="InterPro" id="IPR036093">
    <property type="entry name" value="NAC_dom_sf"/>
</dbReference>